<reference evidence="2 3" key="1">
    <citation type="submission" date="2019-05" db="EMBL/GenBank/DDBJ databases">
        <authorList>
            <consortium name="Science for Life Laboratories"/>
        </authorList>
    </citation>
    <scope>NUCLEOTIDE SEQUENCE [LARGE SCALE GENOMIC DNA]</scope>
    <source>
        <strain evidence="2">Soil9</strain>
    </source>
</reference>
<proteinExistence type="predicted"/>
<evidence type="ECO:0000259" key="1">
    <source>
        <dbReference type="Pfam" id="PF02954"/>
    </source>
</evidence>
<name>A0A6P2CYL4_9BACT</name>
<dbReference type="GO" id="GO:0043565">
    <property type="term" value="F:sequence-specific DNA binding"/>
    <property type="evidence" value="ECO:0007669"/>
    <property type="project" value="InterPro"/>
</dbReference>
<organism evidence="2 3">
    <name type="scientific">Gemmata massiliana</name>
    <dbReference type="NCBI Taxonomy" id="1210884"/>
    <lineage>
        <taxon>Bacteria</taxon>
        <taxon>Pseudomonadati</taxon>
        <taxon>Planctomycetota</taxon>
        <taxon>Planctomycetia</taxon>
        <taxon>Gemmatales</taxon>
        <taxon>Gemmataceae</taxon>
        <taxon>Gemmata</taxon>
    </lineage>
</organism>
<dbReference type="Pfam" id="PF02954">
    <property type="entry name" value="HTH_8"/>
    <property type="match status" value="1"/>
</dbReference>
<evidence type="ECO:0000313" key="3">
    <source>
        <dbReference type="Proteomes" id="UP000464178"/>
    </source>
</evidence>
<dbReference type="InterPro" id="IPR002197">
    <property type="entry name" value="HTH_Fis"/>
</dbReference>
<dbReference type="EMBL" id="LR593886">
    <property type="protein sequence ID" value="VTR94218.1"/>
    <property type="molecule type" value="Genomic_DNA"/>
</dbReference>
<dbReference type="AlphaFoldDB" id="A0A6P2CYL4"/>
<dbReference type="RefSeq" id="WP_162668797.1">
    <property type="nucleotide sequence ID" value="NZ_LR593886.1"/>
</dbReference>
<gene>
    <name evidence="2" type="ORF">SOIL9_34960</name>
</gene>
<evidence type="ECO:0000313" key="2">
    <source>
        <dbReference type="EMBL" id="VTR94218.1"/>
    </source>
</evidence>
<accession>A0A6P2CYL4</accession>
<dbReference type="Proteomes" id="UP000464178">
    <property type="component" value="Chromosome"/>
</dbReference>
<feature type="domain" description="DNA binding HTH" evidence="1">
    <location>
        <begin position="20"/>
        <end position="40"/>
    </location>
</feature>
<dbReference type="KEGG" id="gms:SOIL9_34960"/>
<protein>
    <submittedName>
        <fullName evidence="2">Family transcriptional regulator:: HTH_8</fullName>
    </submittedName>
</protein>
<keyword evidence="3" id="KW-1185">Reference proteome</keyword>
<sequence>MTPGELRKTCDLLNVERGTGEQTKLARLLGWNPSTVRRKLSGMSLVTQADELAIRAEIIAQTNPVILTTWVLDPPERSTPSGDIISILYLFKFNIICLY</sequence>